<comment type="caution">
    <text evidence="8">The sequence shown here is derived from an EMBL/GenBank/DDBJ whole genome shotgun (WGS) entry which is preliminary data.</text>
</comment>
<evidence type="ECO:0000313" key="9">
    <source>
        <dbReference type="Proteomes" id="UP000319769"/>
    </source>
</evidence>
<dbReference type="EMBL" id="VMNW02000005">
    <property type="protein sequence ID" value="KAA9165563.1"/>
    <property type="molecule type" value="Genomic_DNA"/>
</dbReference>
<feature type="domain" description="Major facilitator superfamily (MFS) profile" evidence="7">
    <location>
        <begin position="29"/>
        <end position="447"/>
    </location>
</feature>
<evidence type="ECO:0000256" key="6">
    <source>
        <dbReference type="SAM" id="Phobius"/>
    </source>
</evidence>
<dbReference type="PANTHER" id="PTHR42718">
    <property type="entry name" value="MAJOR FACILITATOR SUPERFAMILY MULTIDRUG TRANSPORTER MFSC"/>
    <property type="match status" value="1"/>
</dbReference>
<feature type="transmembrane region" description="Helical" evidence="6">
    <location>
        <begin position="237"/>
        <end position="259"/>
    </location>
</feature>
<feature type="transmembrane region" description="Helical" evidence="6">
    <location>
        <begin position="64"/>
        <end position="83"/>
    </location>
</feature>
<feature type="transmembrane region" description="Helical" evidence="6">
    <location>
        <begin position="398"/>
        <end position="418"/>
    </location>
</feature>
<keyword evidence="3 6" id="KW-0812">Transmembrane</keyword>
<evidence type="ECO:0000256" key="3">
    <source>
        <dbReference type="ARBA" id="ARBA00022692"/>
    </source>
</evidence>
<keyword evidence="5 6" id="KW-0472">Membrane</keyword>
<dbReference type="GO" id="GO:0022857">
    <property type="term" value="F:transmembrane transporter activity"/>
    <property type="evidence" value="ECO:0007669"/>
    <property type="project" value="InterPro"/>
</dbReference>
<feature type="transmembrane region" description="Helical" evidence="6">
    <location>
        <begin position="95"/>
        <end position="114"/>
    </location>
</feature>
<feature type="transmembrane region" description="Helical" evidence="6">
    <location>
        <begin position="120"/>
        <end position="140"/>
    </location>
</feature>
<accession>A0A5N0VJB6</accession>
<feature type="transmembrane region" description="Helical" evidence="6">
    <location>
        <begin position="308"/>
        <end position="326"/>
    </location>
</feature>
<dbReference type="AlphaFoldDB" id="A0A5N0VJB6"/>
<feature type="transmembrane region" description="Helical" evidence="6">
    <location>
        <begin position="424"/>
        <end position="442"/>
    </location>
</feature>
<dbReference type="Proteomes" id="UP000319769">
    <property type="component" value="Unassembled WGS sequence"/>
</dbReference>
<dbReference type="Gene3D" id="1.20.1250.20">
    <property type="entry name" value="MFS general substrate transporter like domains"/>
    <property type="match status" value="1"/>
</dbReference>
<evidence type="ECO:0000256" key="5">
    <source>
        <dbReference type="ARBA" id="ARBA00023136"/>
    </source>
</evidence>
<evidence type="ECO:0000256" key="1">
    <source>
        <dbReference type="ARBA" id="ARBA00004651"/>
    </source>
</evidence>
<feature type="transmembrane region" description="Helical" evidence="6">
    <location>
        <begin position="333"/>
        <end position="350"/>
    </location>
</feature>
<reference evidence="8" key="1">
    <citation type="submission" date="2019-09" db="EMBL/GenBank/DDBJ databases">
        <authorList>
            <person name="Teo W.F.A."/>
            <person name="Duangmal K."/>
        </authorList>
    </citation>
    <scope>NUCLEOTIDE SEQUENCE [LARGE SCALE GENOMIC DNA]</scope>
    <source>
        <strain evidence="8">K81G1</strain>
    </source>
</reference>
<dbReference type="InterPro" id="IPR011701">
    <property type="entry name" value="MFS"/>
</dbReference>
<feature type="transmembrane region" description="Helical" evidence="6">
    <location>
        <begin position="214"/>
        <end position="231"/>
    </location>
</feature>
<comment type="subcellular location">
    <subcellularLocation>
        <location evidence="1">Cell membrane</location>
        <topology evidence="1">Multi-pass membrane protein</topology>
    </subcellularLocation>
</comment>
<dbReference type="OrthoDB" id="3281800at2"/>
<evidence type="ECO:0000256" key="2">
    <source>
        <dbReference type="ARBA" id="ARBA00022448"/>
    </source>
</evidence>
<dbReference type="SUPFAM" id="SSF103473">
    <property type="entry name" value="MFS general substrate transporter"/>
    <property type="match status" value="1"/>
</dbReference>
<name>A0A5N0VJB6_9PSEU</name>
<evidence type="ECO:0000313" key="8">
    <source>
        <dbReference type="EMBL" id="KAA9165563.1"/>
    </source>
</evidence>
<feature type="transmembrane region" description="Helical" evidence="6">
    <location>
        <begin position="183"/>
        <end position="202"/>
    </location>
</feature>
<feature type="transmembrane region" description="Helical" evidence="6">
    <location>
        <begin position="356"/>
        <end position="377"/>
    </location>
</feature>
<dbReference type="InterPro" id="IPR036259">
    <property type="entry name" value="MFS_trans_sf"/>
</dbReference>
<dbReference type="Pfam" id="PF07690">
    <property type="entry name" value="MFS_1"/>
    <property type="match status" value="2"/>
</dbReference>
<feature type="transmembrane region" description="Helical" evidence="6">
    <location>
        <begin position="280"/>
        <end position="302"/>
    </location>
</feature>
<dbReference type="PROSITE" id="PS50850">
    <property type="entry name" value="MFS"/>
    <property type="match status" value="1"/>
</dbReference>
<dbReference type="GO" id="GO:0005886">
    <property type="term" value="C:plasma membrane"/>
    <property type="evidence" value="ECO:0007669"/>
    <property type="project" value="UniProtKB-SubCell"/>
</dbReference>
<feature type="transmembrane region" description="Helical" evidence="6">
    <location>
        <begin position="152"/>
        <end position="171"/>
    </location>
</feature>
<proteinExistence type="predicted"/>
<organism evidence="8 9">
    <name type="scientific">Amycolatopsis acidicola</name>
    <dbReference type="NCBI Taxonomy" id="2596893"/>
    <lineage>
        <taxon>Bacteria</taxon>
        <taxon>Bacillati</taxon>
        <taxon>Actinomycetota</taxon>
        <taxon>Actinomycetes</taxon>
        <taxon>Pseudonocardiales</taxon>
        <taxon>Pseudonocardiaceae</taxon>
        <taxon>Amycolatopsis</taxon>
    </lineage>
</organism>
<sequence length="450" mass="45293">MWVLAGLAALVLLFRRKIGKGPGMATRITVGAVLLAAFSVSTAQTVVIAALPAFAREFGVSGTTAAWALTAFMLAAAVATPIAGRLGDLFGYRRIALVCLGFFVVGLVLCALAGSFPLLLAGRALSGLAAGVFPLAFGLVRRAASRERLPGLIALLSAMFGIGGAAGMLVAGPLLDSFGADWLFWPLLVLGVVALVLMMLIPADESAVGGQVDLAGAALLGCALVALLLGISQAKAWPAGATMGIFVVAAAFFAGFAAVELRVRGPLVDLRVLGRRAMAVTNLATVVVGAAMFGVVTLIPHLVAQDRIAVALVPMVVTMLAATPLAPRLGGRLSVRVGAALGIFSCVALVFAHDELWQICVAGLLLGAGYGLSFAAFGTLVVDAVEPDQTGVATGVNTIARTAGGAIGAQLAAVLVVGGSYGPAFTVFALTALVALAVTAALPRHVPVAV</sequence>
<evidence type="ECO:0000259" key="7">
    <source>
        <dbReference type="PROSITE" id="PS50850"/>
    </source>
</evidence>
<keyword evidence="4 6" id="KW-1133">Transmembrane helix</keyword>
<evidence type="ECO:0000256" key="4">
    <source>
        <dbReference type="ARBA" id="ARBA00022989"/>
    </source>
</evidence>
<gene>
    <name evidence="8" type="ORF">FPZ12_005710</name>
</gene>
<keyword evidence="2" id="KW-0813">Transport</keyword>
<protein>
    <submittedName>
        <fullName evidence="8">MFS transporter</fullName>
    </submittedName>
</protein>
<dbReference type="PANTHER" id="PTHR42718:SF9">
    <property type="entry name" value="MAJOR FACILITATOR SUPERFAMILY MULTIDRUG TRANSPORTER MFSC"/>
    <property type="match status" value="1"/>
</dbReference>
<dbReference type="InterPro" id="IPR020846">
    <property type="entry name" value="MFS_dom"/>
</dbReference>
<keyword evidence="9" id="KW-1185">Reference proteome</keyword>